<comment type="function">
    <text evidence="5 6">Associates with the EF-Tu.GDP complex and induces the exchange of GDP to GTP. It remains bound to the aminoacyl-tRNA.EF-Tu.GTP complex up to the GTP hydrolysis stage on the ribosome.</text>
</comment>
<dbReference type="InterPro" id="IPR018101">
    <property type="entry name" value="Transl_elong_Ts_CS"/>
</dbReference>
<dbReference type="PROSITE" id="PS01127">
    <property type="entry name" value="EF_TS_2"/>
    <property type="match status" value="1"/>
</dbReference>
<evidence type="ECO:0000256" key="1">
    <source>
        <dbReference type="ARBA" id="ARBA00005532"/>
    </source>
</evidence>
<dbReference type="Pfam" id="PF25025">
    <property type="entry name" value="EF-Ts_N"/>
    <property type="match status" value="1"/>
</dbReference>
<comment type="caution">
    <text evidence="8">The sequence shown here is derived from an EMBL/GenBank/DDBJ whole genome shotgun (WGS) entry which is preliminary data.</text>
</comment>
<dbReference type="HAMAP" id="MF_00050">
    <property type="entry name" value="EF_Ts"/>
    <property type="match status" value="1"/>
</dbReference>
<dbReference type="InterPro" id="IPR036402">
    <property type="entry name" value="EF-Ts_dimer_sf"/>
</dbReference>
<dbReference type="PANTHER" id="PTHR11741:SF0">
    <property type="entry name" value="ELONGATION FACTOR TS, MITOCHONDRIAL"/>
    <property type="match status" value="1"/>
</dbReference>
<keyword evidence="2 5" id="KW-0251">Elongation factor</keyword>
<evidence type="ECO:0000313" key="8">
    <source>
        <dbReference type="EMBL" id="OQV23655.1"/>
    </source>
</evidence>
<dbReference type="CDD" id="cd14275">
    <property type="entry name" value="UBA_EF-Ts"/>
    <property type="match status" value="1"/>
</dbReference>
<dbReference type="Gene3D" id="1.10.8.10">
    <property type="entry name" value="DNA helicase RuvA subunit, C-terminal domain"/>
    <property type="match status" value="1"/>
</dbReference>
<dbReference type="GO" id="GO:0003746">
    <property type="term" value="F:translation elongation factor activity"/>
    <property type="evidence" value="ECO:0007669"/>
    <property type="project" value="UniProtKB-UniRule"/>
</dbReference>
<keyword evidence="4 5" id="KW-0496">Mitochondrion</keyword>
<dbReference type="SUPFAM" id="SSF46934">
    <property type="entry name" value="UBA-like"/>
    <property type="match status" value="1"/>
</dbReference>
<evidence type="ECO:0000313" key="9">
    <source>
        <dbReference type="Proteomes" id="UP000192578"/>
    </source>
</evidence>
<dbReference type="InterPro" id="IPR001816">
    <property type="entry name" value="Transl_elong_EFTs/EF1B"/>
</dbReference>
<dbReference type="NCBIfam" id="TIGR00116">
    <property type="entry name" value="tsf"/>
    <property type="match status" value="1"/>
</dbReference>
<reference evidence="9" key="1">
    <citation type="submission" date="2017-01" db="EMBL/GenBank/DDBJ databases">
        <title>Comparative genomics of anhydrobiosis in the tardigrade Hypsibius dujardini.</title>
        <authorList>
            <person name="Yoshida Y."/>
            <person name="Koutsovoulos G."/>
            <person name="Laetsch D."/>
            <person name="Stevens L."/>
            <person name="Kumar S."/>
            <person name="Horikawa D."/>
            <person name="Ishino K."/>
            <person name="Komine S."/>
            <person name="Tomita M."/>
            <person name="Blaxter M."/>
            <person name="Arakawa K."/>
        </authorList>
    </citation>
    <scope>NUCLEOTIDE SEQUENCE [LARGE SCALE GENOMIC DNA]</scope>
    <source>
        <strain evidence="9">Z151</strain>
    </source>
</reference>
<accession>A0A1W0X7Z7</accession>
<dbReference type="PANTHER" id="PTHR11741">
    <property type="entry name" value="ELONGATION FACTOR TS"/>
    <property type="match status" value="1"/>
</dbReference>
<dbReference type="OrthoDB" id="277235at2759"/>
<dbReference type="GO" id="GO:0005739">
    <property type="term" value="C:mitochondrion"/>
    <property type="evidence" value="ECO:0007669"/>
    <property type="project" value="UniProtKB-SubCell"/>
</dbReference>
<evidence type="ECO:0000256" key="3">
    <source>
        <dbReference type="ARBA" id="ARBA00022917"/>
    </source>
</evidence>
<sequence length="361" mass="39721">MRICVLLARGTQTLLQQRLFSTTATQAVNKTALATLRKKTGYTFSNCKKALDQFGDDLASAEKWLRDQAQKEGWAKATKLQDRVVSQGLIGVRYSPEDGTAVLLEVNCETDFVARNAKFHELVNTVAEACSRELQLKAVDGASYHKWSITPELLASFKSSHDKTLGDLTALSIGTLGENIVLRRALLVKINSKECKISGYAHASDSLPTSKCCYLGRYGALVIYRQSPPSSKTNTATEQVAEQAGLLSSEDIGRQLCQHIVGMNPESIGKMDDDVPEVIVPVRKEAVVDTRGEGENDEPVEEVVPVAADDESRLIYQEFLTEPTMTVRDVLEQNNMEVLDFVRFELGGKTQEAEATDSERG</sequence>
<comment type="subcellular location">
    <subcellularLocation>
        <location evidence="5">Mitochondrion</location>
    </subcellularLocation>
</comment>
<proteinExistence type="inferred from homology"/>
<protein>
    <recommendedName>
        <fullName evidence="5">Elongation factor Ts, mitochondrial</fullName>
        <shortName evidence="5">EF-Ts</shortName>
        <shortName evidence="5">EF-TsMt</shortName>
    </recommendedName>
</protein>
<evidence type="ECO:0000256" key="4">
    <source>
        <dbReference type="ARBA" id="ARBA00023128"/>
    </source>
</evidence>
<evidence type="ECO:0000256" key="2">
    <source>
        <dbReference type="ARBA" id="ARBA00022768"/>
    </source>
</evidence>
<organism evidence="8 9">
    <name type="scientific">Hypsibius exemplaris</name>
    <name type="common">Freshwater tardigrade</name>
    <dbReference type="NCBI Taxonomy" id="2072580"/>
    <lineage>
        <taxon>Eukaryota</taxon>
        <taxon>Metazoa</taxon>
        <taxon>Ecdysozoa</taxon>
        <taxon>Tardigrada</taxon>
        <taxon>Eutardigrada</taxon>
        <taxon>Parachela</taxon>
        <taxon>Hypsibioidea</taxon>
        <taxon>Hypsibiidae</taxon>
        <taxon>Hypsibius</taxon>
    </lineage>
</organism>
<dbReference type="Proteomes" id="UP000192578">
    <property type="component" value="Unassembled WGS sequence"/>
</dbReference>
<dbReference type="GO" id="GO:0070125">
    <property type="term" value="P:mitochondrial translational elongation"/>
    <property type="evidence" value="ECO:0007669"/>
    <property type="project" value="TreeGrafter"/>
</dbReference>
<keyword evidence="9" id="KW-1185">Reference proteome</keyword>
<name>A0A1W0X7Z7_HYPEX</name>
<evidence type="ECO:0000259" key="7">
    <source>
        <dbReference type="Pfam" id="PF00889"/>
    </source>
</evidence>
<feature type="domain" description="Translation elongation factor EFTs/EF1B dimerisation" evidence="7">
    <location>
        <begin position="101"/>
        <end position="347"/>
    </location>
</feature>
<dbReference type="InterPro" id="IPR014039">
    <property type="entry name" value="Transl_elong_EFTs/EF1B_dimer"/>
</dbReference>
<gene>
    <name evidence="8" type="ORF">BV898_02397</name>
</gene>
<dbReference type="FunFam" id="1.10.8.10:FF:000031">
    <property type="entry name" value="Elongation factor Ts, mitochondrial"/>
    <property type="match status" value="1"/>
</dbReference>
<dbReference type="Gene3D" id="3.30.479.20">
    <property type="entry name" value="Elongation factor Ts, dimerisation domain"/>
    <property type="match status" value="2"/>
</dbReference>
<evidence type="ECO:0000256" key="5">
    <source>
        <dbReference type="HAMAP-Rule" id="MF_03135"/>
    </source>
</evidence>
<comment type="similarity">
    <text evidence="1 5 6">Belongs to the EF-Ts family.</text>
</comment>
<keyword evidence="3 5" id="KW-0648">Protein biosynthesis</keyword>
<dbReference type="SUPFAM" id="SSF54713">
    <property type="entry name" value="Elongation factor Ts (EF-Ts), dimerisation domain"/>
    <property type="match status" value="2"/>
</dbReference>
<dbReference type="EMBL" id="MTYJ01000010">
    <property type="protein sequence ID" value="OQV23655.1"/>
    <property type="molecule type" value="Genomic_DNA"/>
</dbReference>
<dbReference type="InterPro" id="IPR009060">
    <property type="entry name" value="UBA-like_sf"/>
</dbReference>
<dbReference type="Pfam" id="PF00889">
    <property type="entry name" value="EF_TS"/>
    <property type="match status" value="1"/>
</dbReference>
<evidence type="ECO:0000256" key="6">
    <source>
        <dbReference type="RuleBase" id="RU000642"/>
    </source>
</evidence>
<dbReference type="AlphaFoldDB" id="A0A1W0X7Z7"/>